<evidence type="ECO:0000259" key="13">
    <source>
        <dbReference type="PROSITE" id="PS51846"/>
    </source>
</evidence>
<keyword evidence="7 9" id="KW-0129">CBS domain</keyword>
<evidence type="ECO:0000256" key="3">
    <source>
        <dbReference type="ARBA" id="ARBA00022475"/>
    </source>
</evidence>
<dbReference type="InterPro" id="IPR044751">
    <property type="entry name" value="Ion_transp-like_CBS"/>
</dbReference>
<dbReference type="InterPro" id="IPR019862">
    <property type="entry name" value="Motility-assoc_prot_GldE"/>
</dbReference>
<dbReference type="FunFam" id="3.10.580.10:FF:000002">
    <property type="entry name" value="Magnesium/cobalt efflux protein CorC"/>
    <property type="match status" value="1"/>
</dbReference>
<evidence type="ECO:0000256" key="7">
    <source>
        <dbReference type="ARBA" id="ARBA00023122"/>
    </source>
</evidence>
<dbReference type="GO" id="GO:0050660">
    <property type="term" value="F:flavin adenine dinucleotide binding"/>
    <property type="evidence" value="ECO:0007669"/>
    <property type="project" value="InterPro"/>
</dbReference>
<proteinExistence type="inferred from homology"/>
<dbReference type="Pfam" id="PF03471">
    <property type="entry name" value="CorC_HlyC"/>
    <property type="match status" value="1"/>
</dbReference>
<dbReference type="Pfam" id="PF01595">
    <property type="entry name" value="CNNM"/>
    <property type="match status" value="1"/>
</dbReference>
<gene>
    <name evidence="14" type="ORF">FUAX_01780</name>
</gene>
<dbReference type="SUPFAM" id="SSF54631">
    <property type="entry name" value="CBS-domain pair"/>
    <property type="match status" value="1"/>
</dbReference>
<dbReference type="Proteomes" id="UP001348817">
    <property type="component" value="Chromosome"/>
</dbReference>
<dbReference type="CDD" id="cd04590">
    <property type="entry name" value="CBS_pair_CorC_HlyC_assoc"/>
    <property type="match status" value="1"/>
</dbReference>
<evidence type="ECO:0000256" key="4">
    <source>
        <dbReference type="ARBA" id="ARBA00022692"/>
    </source>
</evidence>
<dbReference type="RefSeq" id="WP_338393054.1">
    <property type="nucleotide sequence ID" value="NZ_AP025314.1"/>
</dbReference>
<evidence type="ECO:0000256" key="10">
    <source>
        <dbReference type="PROSITE-ProRule" id="PRU01193"/>
    </source>
</evidence>
<evidence type="ECO:0000256" key="2">
    <source>
        <dbReference type="ARBA" id="ARBA00006337"/>
    </source>
</evidence>
<accession>A0AAU9C6S9</accession>
<dbReference type="GO" id="GO:0005886">
    <property type="term" value="C:plasma membrane"/>
    <property type="evidence" value="ECO:0007669"/>
    <property type="project" value="UniProtKB-SubCell"/>
</dbReference>
<feature type="transmembrane region" description="Helical" evidence="11">
    <location>
        <begin position="116"/>
        <end position="137"/>
    </location>
</feature>
<evidence type="ECO:0000256" key="5">
    <source>
        <dbReference type="ARBA" id="ARBA00022737"/>
    </source>
</evidence>
<evidence type="ECO:0000313" key="15">
    <source>
        <dbReference type="Proteomes" id="UP001348817"/>
    </source>
</evidence>
<dbReference type="SMART" id="SM01091">
    <property type="entry name" value="CorC_HlyC"/>
    <property type="match status" value="1"/>
</dbReference>
<dbReference type="PROSITE" id="PS51846">
    <property type="entry name" value="CNNM"/>
    <property type="match status" value="1"/>
</dbReference>
<evidence type="ECO:0000259" key="12">
    <source>
        <dbReference type="PROSITE" id="PS51371"/>
    </source>
</evidence>
<feature type="transmembrane region" description="Helical" evidence="11">
    <location>
        <begin position="82"/>
        <end position="109"/>
    </location>
</feature>
<name>A0AAU9C6S9_9BACT</name>
<dbReference type="NCBIfam" id="TIGR03520">
    <property type="entry name" value="GldE"/>
    <property type="match status" value="1"/>
</dbReference>
<evidence type="ECO:0008006" key="16">
    <source>
        <dbReference type="Google" id="ProtNLM"/>
    </source>
</evidence>
<dbReference type="PROSITE" id="PS51371">
    <property type="entry name" value="CBS"/>
    <property type="match status" value="2"/>
</dbReference>
<dbReference type="EMBL" id="AP025314">
    <property type="protein sequence ID" value="BDD07746.1"/>
    <property type="molecule type" value="Genomic_DNA"/>
</dbReference>
<dbReference type="InterPro" id="IPR002550">
    <property type="entry name" value="CNNM"/>
</dbReference>
<evidence type="ECO:0000256" key="11">
    <source>
        <dbReference type="SAM" id="Phobius"/>
    </source>
</evidence>
<dbReference type="Gene3D" id="3.30.465.10">
    <property type="match status" value="1"/>
</dbReference>
<keyword evidence="5" id="KW-0677">Repeat</keyword>
<dbReference type="InterPro" id="IPR016169">
    <property type="entry name" value="FAD-bd_PCMH_sub2"/>
</dbReference>
<feature type="domain" description="CBS" evidence="12">
    <location>
        <begin position="228"/>
        <end position="287"/>
    </location>
</feature>
<dbReference type="InterPro" id="IPR036318">
    <property type="entry name" value="FAD-bd_PCMH-like_sf"/>
</dbReference>
<feature type="domain" description="CNNM transmembrane" evidence="13">
    <location>
        <begin position="22"/>
        <end position="209"/>
    </location>
</feature>
<evidence type="ECO:0000256" key="8">
    <source>
        <dbReference type="ARBA" id="ARBA00023136"/>
    </source>
</evidence>
<keyword evidence="6 10" id="KW-1133">Transmembrane helix</keyword>
<evidence type="ECO:0000313" key="14">
    <source>
        <dbReference type="EMBL" id="BDD07746.1"/>
    </source>
</evidence>
<evidence type="ECO:0000256" key="1">
    <source>
        <dbReference type="ARBA" id="ARBA00004651"/>
    </source>
</evidence>
<keyword evidence="4 10" id="KW-0812">Transmembrane</keyword>
<protein>
    <recommendedName>
        <fullName evidence="16">Gliding motility-associated protein GldE</fullName>
    </recommendedName>
</protein>
<dbReference type="Gene3D" id="3.10.580.10">
    <property type="entry name" value="CBS-domain"/>
    <property type="match status" value="1"/>
</dbReference>
<reference evidence="14 15" key="1">
    <citation type="submission" date="2021-12" db="EMBL/GenBank/DDBJ databases">
        <title>Genome sequencing of bacteria with rrn-lacking chromosome and rrn-plasmid.</title>
        <authorList>
            <person name="Anda M."/>
            <person name="Iwasaki W."/>
        </authorList>
    </citation>
    <scope>NUCLEOTIDE SEQUENCE [LARGE SCALE GENOMIC DNA]</scope>
    <source>
        <strain evidence="14 15">DSM 100852</strain>
    </source>
</reference>
<dbReference type="AlphaFoldDB" id="A0AAU9C6S9"/>
<keyword evidence="8 10" id="KW-0472">Membrane</keyword>
<dbReference type="Pfam" id="PF00571">
    <property type="entry name" value="CBS"/>
    <property type="match status" value="2"/>
</dbReference>
<feature type="domain" description="CBS" evidence="12">
    <location>
        <begin position="292"/>
        <end position="349"/>
    </location>
</feature>
<evidence type="ECO:0000256" key="6">
    <source>
        <dbReference type="ARBA" id="ARBA00022989"/>
    </source>
</evidence>
<dbReference type="PANTHER" id="PTHR22777">
    <property type="entry name" value="HEMOLYSIN-RELATED"/>
    <property type="match status" value="1"/>
</dbReference>
<dbReference type="InterPro" id="IPR005170">
    <property type="entry name" value="Transptr-assoc_dom"/>
</dbReference>
<feature type="transmembrane region" description="Helical" evidence="11">
    <location>
        <begin position="23"/>
        <end position="43"/>
    </location>
</feature>
<dbReference type="InterPro" id="IPR046342">
    <property type="entry name" value="CBS_dom_sf"/>
</dbReference>
<sequence>MESALEDPYPSSILLNLMFEGGFAFYSLSIAFGLLLLSMSFLVSGSEVAYFSLTADQLDKCRQSSSPAERRVSDLLGKPKQLLATILILNNFINIAIVTLSTVLTWYITGSRNNEGLLVVALSGVVSFLILFFGEVIPKNYALHNSLAFAKAMSAPFAWARALFQPLAWALTSLSSLIERRVEKKGYNVSIDELNYALDITSKDTTEEEKEILKGIVNFGTLTVKQVMQTRLDITAIDSELDFHEVVKEIHVSNYSRIPVYNGSLDKIEGILYGKDLLPYLNKDQNFDWHRLLRPSYFIPESKKIDSLLKEFQHKRVHMAIVVDEYGGTSGLITLEDIIEEIVGEINDEFDVPDDVGYNRIDDNTFVFEAKTSLNDFCKVTDLDPSDLEEVKGESESVGGLILELNGTLPATGAQITYGDLVFTIVVADQKRIEKVRVKILPEKK</sequence>
<comment type="subcellular location">
    <subcellularLocation>
        <location evidence="1">Cell membrane</location>
        <topology evidence="1">Multi-pass membrane protein</topology>
    </subcellularLocation>
</comment>
<dbReference type="InterPro" id="IPR000644">
    <property type="entry name" value="CBS_dom"/>
</dbReference>
<comment type="similarity">
    <text evidence="2">Belongs to the UPF0053 family.</text>
</comment>
<keyword evidence="3" id="KW-1003">Cell membrane</keyword>
<dbReference type="KEGG" id="fax:FUAX_01780"/>
<keyword evidence="15" id="KW-1185">Reference proteome</keyword>
<organism evidence="14 15">
    <name type="scientific">Fulvitalea axinellae</name>
    <dbReference type="NCBI Taxonomy" id="1182444"/>
    <lineage>
        <taxon>Bacteria</taxon>
        <taxon>Pseudomonadati</taxon>
        <taxon>Bacteroidota</taxon>
        <taxon>Cytophagia</taxon>
        <taxon>Cytophagales</taxon>
        <taxon>Persicobacteraceae</taxon>
        <taxon>Fulvitalea</taxon>
    </lineage>
</organism>
<dbReference type="PANTHER" id="PTHR22777:SF32">
    <property type="entry name" value="UPF0053 INNER MEMBRANE PROTEIN YFJD"/>
    <property type="match status" value="1"/>
</dbReference>
<evidence type="ECO:0000256" key="9">
    <source>
        <dbReference type="PROSITE-ProRule" id="PRU00703"/>
    </source>
</evidence>
<dbReference type="SUPFAM" id="SSF56176">
    <property type="entry name" value="FAD-binding/transporter-associated domain-like"/>
    <property type="match status" value="1"/>
</dbReference>